<sequence length="405" mass="45409">MATPANLLKGWARVVANAKPDPLKRITISDPDTRGLYVRITPKGAKTWTIVARDPAGKQVWREIGPVDEYTLEEARQKAREGVKLIKQGEEPFPAPMPKKIPDTFKFVAENFIDRHVKKQGLRTAPETERIFKKYVYPEWNKAGEERAFLSIKRGDVSRLLDKIEDENGAVMATRVLAVVSKLFNWYASREDDYSSPIVRGMGRANSRDRARKRILSDDDIRAIWKACGDLGTFGAFVRTCLLTGQRRAKVAAMRWGDIQDGVWTIPAEAREKVNAGELKLPKQALEIINAQPVIEKNPYVFAGRGKKAMAGFSVGKRDLDEKAPLQEPWVLHDLRRTAKSLMARANVRPDISERVLGHVIAGVEGVYDRHSYAAEKADALEKLASLVDLILNPPKGNVVELRQA</sequence>
<organism evidence="6 7">
    <name type="scientific">Tardibacter chloracetimidivorans</name>
    <dbReference type="NCBI Taxonomy" id="1921510"/>
    <lineage>
        <taxon>Bacteria</taxon>
        <taxon>Pseudomonadati</taxon>
        <taxon>Pseudomonadota</taxon>
        <taxon>Alphaproteobacteria</taxon>
        <taxon>Sphingomonadales</taxon>
        <taxon>Sphingomonadaceae</taxon>
        <taxon>Tardibacter</taxon>
    </lineage>
</organism>
<dbReference type="GO" id="GO:0003677">
    <property type="term" value="F:DNA binding"/>
    <property type="evidence" value="ECO:0007669"/>
    <property type="project" value="UniProtKB-KW"/>
</dbReference>
<dbReference type="InterPro" id="IPR038488">
    <property type="entry name" value="Integrase_DNA-bd_sf"/>
</dbReference>
<feature type="domain" description="Tyr recombinase" evidence="5">
    <location>
        <begin position="211"/>
        <end position="382"/>
    </location>
</feature>
<dbReference type="EMBL" id="CP018221">
    <property type="protein sequence ID" value="API58753.1"/>
    <property type="molecule type" value="Genomic_DNA"/>
</dbReference>
<protein>
    <recommendedName>
        <fullName evidence="5">Tyr recombinase domain-containing protein</fullName>
    </recommendedName>
</protein>
<dbReference type="SUPFAM" id="SSF56349">
    <property type="entry name" value="DNA breaking-rejoining enzymes"/>
    <property type="match status" value="1"/>
</dbReference>
<gene>
    <name evidence="6" type="ORF">BSL82_05005</name>
</gene>
<dbReference type="PANTHER" id="PTHR30629:SF2">
    <property type="entry name" value="PROPHAGE INTEGRASE INTS-RELATED"/>
    <property type="match status" value="1"/>
</dbReference>
<dbReference type="RefSeq" id="WP_072596307.1">
    <property type="nucleotide sequence ID" value="NZ_CP018221.1"/>
</dbReference>
<dbReference type="GO" id="GO:0015074">
    <property type="term" value="P:DNA integration"/>
    <property type="evidence" value="ECO:0007669"/>
    <property type="project" value="UniProtKB-KW"/>
</dbReference>
<dbReference type="Pfam" id="PF00589">
    <property type="entry name" value="Phage_integrase"/>
    <property type="match status" value="1"/>
</dbReference>
<dbReference type="KEGG" id="sphj:BSL82_05005"/>
<proteinExistence type="inferred from homology"/>
<dbReference type="OrthoDB" id="7615137at2"/>
<dbReference type="Gene3D" id="1.10.150.130">
    <property type="match status" value="1"/>
</dbReference>
<dbReference type="CDD" id="cd00801">
    <property type="entry name" value="INT_P4_C"/>
    <property type="match status" value="1"/>
</dbReference>
<evidence type="ECO:0000313" key="7">
    <source>
        <dbReference type="Proteomes" id="UP000182063"/>
    </source>
</evidence>
<evidence type="ECO:0000259" key="5">
    <source>
        <dbReference type="PROSITE" id="PS51898"/>
    </source>
</evidence>
<dbReference type="Proteomes" id="UP000182063">
    <property type="component" value="Chromosome"/>
</dbReference>
<dbReference type="InterPro" id="IPR002104">
    <property type="entry name" value="Integrase_catalytic"/>
</dbReference>
<dbReference type="InterPro" id="IPR010998">
    <property type="entry name" value="Integrase_recombinase_N"/>
</dbReference>
<accession>A0A1L3ZSY9</accession>
<evidence type="ECO:0000313" key="6">
    <source>
        <dbReference type="EMBL" id="API58753.1"/>
    </source>
</evidence>
<dbReference type="Gene3D" id="3.30.160.390">
    <property type="entry name" value="Integrase, DNA-binding domain"/>
    <property type="match status" value="1"/>
</dbReference>
<dbReference type="PROSITE" id="PS51898">
    <property type="entry name" value="TYR_RECOMBINASE"/>
    <property type="match status" value="1"/>
</dbReference>
<dbReference type="GO" id="GO:0006310">
    <property type="term" value="P:DNA recombination"/>
    <property type="evidence" value="ECO:0007669"/>
    <property type="project" value="UniProtKB-KW"/>
</dbReference>
<evidence type="ECO:0000256" key="3">
    <source>
        <dbReference type="ARBA" id="ARBA00023125"/>
    </source>
</evidence>
<dbReference type="InterPro" id="IPR050808">
    <property type="entry name" value="Phage_Integrase"/>
</dbReference>
<dbReference type="InterPro" id="IPR025166">
    <property type="entry name" value="Integrase_DNA_bind_dom"/>
</dbReference>
<name>A0A1L3ZSY9_9SPHN</name>
<dbReference type="STRING" id="1921510.BSL82_05005"/>
<keyword evidence="3" id="KW-0238">DNA-binding</keyword>
<dbReference type="Pfam" id="PF13356">
    <property type="entry name" value="Arm-DNA-bind_3"/>
    <property type="match status" value="1"/>
</dbReference>
<dbReference type="InterPro" id="IPR011010">
    <property type="entry name" value="DNA_brk_join_enz"/>
</dbReference>
<dbReference type="PANTHER" id="PTHR30629">
    <property type="entry name" value="PROPHAGE INTEGRASE"/>
    <property type="match status" value="1"/>
</dbReference>
<evidence type="ECO:0000256" key="2">
    <source>
        <dbReference type="ARBA" id="ARBA00022908"/>
    </source>
</evidence>
<evidence type="ECO:0000256" key="4">
    <source>
        <dbReference type="ARBA" id="ARBA00023172"/>
    </source>
</evidence>
<dbReference type="InterPro" id="IPR013762">
    <property type="entry name" value="Integrase-like_cat_sf"/>
</dbReference>
<keyword evidence="4" id="KW-0233">DNA recombination</keyword>
<comment type="similarity">
    <text evidence="1">Belongs to the 'phage' integrase family.</text>
</comment>
<dbReference type="AlphaFoldDB" id="A0A1L3ZSY9"/>
<keyword evidence="7" id="KW-1185">Reference proteome</keyword>
<reference evidence="7" key="1">
    <citation type="submission" date="2016-11" db="EMBL/GenBank/DDBJ databases">
        <title>Complete Genome Sequence of alachlor-degrading Sphingomonas sp. strain JJ-A5.</title>
        <authorList>
            <person name="Lee H."/>
            <person name="Ka J.-O."/>
        </authorList>
    </citation>
    <scope>NUCLEOTIDE SEQUENCE [LARGE SCALE GENOMIC DNA]</scope>
    <source>
        <strain evidence="7">JJ-A5</strain>
    </source>
</reference>
<evidence type="ECO:0000256" key="1">
    <source>
        <dbReference type="ARBA" id="ARBA00008857"/>
    </source>
</evidence>
<dbReference type="Gene3D" id="1.10.443.10">
    <property type="entry name" value="Intergrase catalytic core"/>
    <property type="match status" value="1"/>
</dbReference>
<keyword evidence="2" id="KW-0229">DNA integration</keyword>